<comment type="caution">
    <text evidence="2">The sequence shown here is derived from an EMBL/GenBank/DDBJ whole genome shotgun (WGS) entry which is preliminary data.</text>
</comment>
<keyword evidence="1" id="KW-0732">Signal</keyword>
<dbReference type="EMBL" id="MU864966">
    <property type="protein sequence ID" value="KAK4462877.1"/>
    <property type="molecule type" value="Genomic_DNA"/>
</dbReference>
<keyword evidence="3" id="KW-1185">Reference proteome</keyword>
<organism evidence="2 3">
    <name type="scientific">Cladorrhinum samala</name>
    <dbReference type="NCBI Taxonomy" id="585594"/>
    <lineage>
        <taxon>Eukaryota</taxon>
        <taxon>Fungi</taxon>
        <taxon>Dikarya</taxon>
        <taxon>Ascomycota</taxon>
        <taxon>Pezizomycotina</taxon>
        <taxon>Sordariomycetes</taxon>
        <taxon>Sordariomycetidae</taxon>
        <taxon>Sordariales</taxon>
        <taxon>Podosporaceae</taxon>
        <taxon>Cladorrhinum</taxon>
    </lineage>
</organism>
<dbReference type="AlphaFoldDB" id="A0AAV9HTP4"/>
<accession>A0AAV9HTP4</accession>
<name>A0AAV9HTP4_9PEZI</name>
<sequence>MLAQTFIASLVLGLASAIPLSEFSSPVVDIDAHKLIARSGCAAAGVVNGQCGRYYRATGCNGNDQIGAIDPGQCTGTCYNSNESIKSLKAVGDGTYGTNCVLYSGFNCQDPSQVGQTGNIITGGGKCYSNGNGGNSFRCWRKC</sequence>
<protein>
    <recommendedName>
        <fullName evidence="4">WSC domain-containing protein</fullName>
    </recommendedName>
</protein>
<dbReference type="Proteomes" id="UP001321749">
    <property type="component" value="Unassembled WGS sequence"/>
</dbReference>
<proteinExistence type="predicted"/>
<evidence type="ECO:0000313" key="3">
    <source>
        <dbReference type="Proteomes" id="UP001321749"/>
    </source>
</evidence>
<evidence type="ECO:0000313" key="2">
    <source>
        <dbReference type="EMBL" id="KAK4462877.1"/>
    </source>
</evidence>
<evidence type="ECO:0008006" key="4">
    <source>
        <dbReference type="Google" id="ProtNLM"/>
    </source>
</evidence>
<feature type="signal peptide" evidence="1">
    <location>
        <begin position="1"/>
        <end position="17"/>
    </location>
</feature>
<evidence type="ECO:0000256" key="1">
    <source>
        <dbReference type="SAM" id="SignalP"/>
    </source>
</evidence>
<reference evidence="2" key="1">
    <citation type="journal article" date="2023" name="Mol. Phylogenet. Evol.">
        <title>Genome-scale phylogeny and comparative genomics of the fungal order Sordariales.</title>
        <authorList>
            <person name="Hensen N."/>
            <person name="Bonometti L."/>
            <person name="Westerberg I."/>
            <person name="Brannstrom I.O."/>
            <person name="Guillou S."/>
            <person name="Cros-Aarteil S."/>
            <person name="Calhoun S."/>
            <person name="Haridas S."/>
            <person name="Kuo A."/>
            <person name="Mondo S."/>
            <person name="Pangilinan J."/>
            <person name="Riley R."/>
            <person name="LaButti K."/>
            <person name="Andreopoulos B."/>
            <person name="Lipzen A."/>
            <person name="Chen C."/>
            <person name="Yan M."/>
            <person name="Daum C."/>
            <person name="Ng V."/>
            <person name="Clum A."/>
            <person name="Steindorff A."/>
            <person name="Ohm R.A."/>
            <person name="Martin F."/>
            <person name="Silar P."/>
            <person name="Natvig D.O."/>
            <person name="Lalanne C."/>
            <person name="Gautier V."/>
            <person name="Ament-Velasquez S.L."/>
            <person name="Kruys A."/>
            <person name="Hutchinson M.I."/>
            <person name="Powell A.J."/>
            <person name="Barry K."/>
            <person name="Miller A.N."/>
            <person name="Grigoriev I.V."/>
            <person name="Debuchy R."/>
            <person name="Gladieux P."/>
            <person name="Hiltunen Thoren M."/>
            <person name="Johannesson H."/>
        </authorList>
    </citation>
    <scope>NUCLEOTIDE SEQUENCE</scope>
    <source>
        <strain evidence="2">PSN324</strain>
    </source>
</reference>
<reference evidence="2" key="2">
    <citation type="submission" date="2023-06" db="EMBL/GenBank/DDBJ databases">
        <authorList>
            <consortium name="Lawrence Berkeley National Laboratory"/>
            <person name="Mondo S.J."/>
            <person name="Hensen N."/>
            <person name="Bonometti L."/>
            <person name="Westerberg I."/>
            <person name="Brannstrom I.O."/>
            <person name="Guillou S."/>
            <person name="Cros-Aarteil S."/>
            <person name="Calhoun S."/>
            <person name="Haridas S."/>
            <person name="Kuo A."/>
            <person name="Pangilinan J."/>
            <person name="Riley R."/>
            <person name="Labutti K."/>
            <person name="Andreopoulos B."/>
            <person name="Lipzen A."/>
            <person name="Chen C."/>
            <person name="Yanf M."/>
            <person name="Daum C."/>
            <person name="Ng V."/>
            <person name="Clum A."/>
            <person name="Steindorff A."/>
            <person name="Ohm R."/>
            <person name="Martin F."/>
            <person name="Silar P."/>
            <person name="Natvig D."/>
            <person name="Lalanne C."/>
            <person name="Gautier V."/>
            <person name="Ament-Velasquez S.L."/>
            <person name="Kruys A."/>
            <person name="Hutchinson M.I."/>
            <person name="Powell A.J."/>
            <person name="Barry K."/>
            <person name="Miller A.N."/>
            <person name="Grigoriev I.V."/>
            <person name="Debuchy R."/>
            <person name="Gladieux P."/>
            <person name="Thoren M.H."/>
            <person name="Johannesson H."/>
        </authorList>
    </citation>
    <scope>NUCLEOTIDE SEQUENCE</scope>
    <source>
        <strain evidence="2">PSN324</strain>
    </source>
</reference>
<feature type="chain" id="PRO_5043361958" description="WSC domain-containing protein" evidence="1">
    <location>
        <begin position="18"/>
        <end position="143"/>
    </location>
</feature>
<gene>
    <name evidence="2" type="ORF">QBC42DRAFT_325852</name>
</gene>